<dbReference type="Pfam" id="PF22939">
    <property type="entry name" value="WHD_GPIID"/>
    <property type="match status" value="1"/>
</dbReference>
<feature type="region of interest" description="Disordered" evidence="3">
    <location>
        <begin position="1229"/>
        <end position="1275"/>
    </location>
</feature>
<dbReference type="Pfam" id="PF24809">
    <property type="entry name" value="DUF7708"/>
    <property type="match status" value="1"/>
</dbReference>
<dbReference type="PROSITE" id="PS50297">
    <property type="entry name" value="ANK_REP_REGION"/>
    <property type="match status" value="1"/>
</dbReference>
<dbReference type="InterPro" id="IPR027417">
    <property type="entry name" value="P-loop_NTPase"/>
</dbReference>
<protein>
    <recommendedName>
        <fullName evidence="9">NACHT domain-containing protein</fullName>
    </recommendedName>
</protein>
<dbReference type="EMBL" id="JAPCWZ010000002">
    <property type="protein sequence ID" value="KAK8876959.1"/>
    <property type="molecule type" value="Genomic_DNA"/>
</dbReference>
<dbReference type="InterPro" id="IPR002110">
    <property type="entry name" value="Ankyrin_rpt"/>
</dbReference>
<evidence type="ECO:0000259" key="5">
    <source>
        <dbReference type="Pfam" id="PF24809"/>
    </source>
</evidence>
<evidence type="ECO:0000313" key="8">
    <source>
        <dbReference type="Proteomes" id="UP001390339"/>
    </source>
</evidence>
<evidence type="ECO:0000313" key="7">
    <source>
        <dbReference type="EMBL" id="KAK8876959.1"/>
    </source>
</evidence>
<keyword evidence="2" id="KW-0040">ANK repeat</keyword>
<evidence type="ECO:0008006" key="9">
    <source>
        <dbReference type="Google" id="ProtNLM"/>
    </source>
</evidence>
<evidence type="ECO:0000256" key="1">
    <source>
        <dbReference type="ARBA" id="ARBA00022737"/>
    </source>
</evidence>
<proteinExistence type="predicted"/>
<keyword evidence="1" id="KW-0677">Repeat</keyword>
<organism evidence="7 8">
    <name type="scientific">Apiospora arundinis</name>
    <dbReference type="NCBI Taxonomy" id="335852"/>
    <lineage>
        <taxon>Eukaryota</taxon>
        <taxon>Fungi</taxon>
        <taxon>Dikarya</taxon>
        <taxon>Ascomycota</taxon>
        <taxon>Pezizomycotina</taxon>
        <taxon>Sordariomycetes</taxon>
        <taxon>Xylariomycetidae</taxon>
        <taxon>Amphisphaeriales</taxon>
        <taxon>Apiosporaceae</taxon>
        <taxon>Apiospora</taxon>
    </lineage>
</organism>
<accession>A0ABR2JGW7</accession>
<dbReference type="InterPro" id="IPR056125">
    <property type="entry name" value="DUF7708"/>
</dbReference>
<sequence length="1369" mass="154095">MSNIVLNRAVEKFRQGLTDEQRQLFTASSLEKVNAEIQSIQVRHGSRKQLRSLSRISKFLEAMNQIEQLAQIFLNVSEVVAFVWGPIKLALMMASTRIQTLELLLDTYVEIGEVIPSLWQYEALFKEAPTVLEVLEKYFCDILEFHRNAMDVFGRPGWKTCFDSIWKTFRSRFSPILESLKRHRALLMDERLNAIMLGVQDGRDHITKSANQSSINFDKFGARVADLYTKISSQIYGLVQSSEKIDKELRRDLPLQEMNTILTKLNPSDYMVDQQAALRSCHERSGNWVFQDPSFLEWLRSRALPDCVLFIHGMPGAGKTSLASRIIDHLSTHTVLKNTPVLYFLFKHIGNAKRSIGHMLRALLAQLVRQDAALVHVLYEKCCLVTTAEAQSLDTLKSWAAELFKLQTKCTIILDGLDECNHHNDGQEARRLLDWFTTDIIPDCSKDGADIRLLCLGQRDGVVDAVLSHFPSICLDSSPLHLDDIRSFTAARASKIAQKFQLEPGDENEIVQMVASSSKSMFLYAKLVMDNLISQGSAAELDEELNVKFPEGLNEAYERIAFRLFDNPRRSKSQREAATQIVKWLVCAVRPLSWREIQSFFCIYPHQGTCNPRNRRVDDCKCICGSFVEINQLESNMNYLDGVDPVVSLVHDTARSYLIQSGHVILPEANASMAIFSSVYLASLPFKTESTTKIEEHALSGYYGLLDYSVSSWQEHLEFSIEHEQNISMSSLQSLQKAFVTILKHLDFYDIPEDVGDDLGSLKPFINASSLKHGMHRLEFLSTAIRRVVEGIDLTVLNDRARNTFLFFNGEQRYKCPKPRCLRFSHGFESRESRDQHASQHYAQFACSAEGCPRGIVGFFTRSDLDQHIKETHITERPADLFPAFSGSKDSLTDACARGDIQAIICLRAQRKRELLIEESHIVLAAENGQAELCQYFAHNVNICDVDYRYRNLGPTALALRMAIMKDSINMFRLLHNAATTEQKSNYVNSTIFGYHLGIAVCYATREFVDMLLSMNSTREQPLSHADIFLEAASTSNVRSKKVPNLFGYIFSLLSPEEVSPIMYQKTLDAALTNNNAVALIFLLQRMDDHISRMKDDNCSSPLYRSMEKGPRYMVCFQALLANNLVNNMAIFDRKRGERPIHAACRSQSTEFFPSLLPYCINHLNDVNAKGQTPLHIAVSRGIAPRVDALLKTGVIDISKRDGNGRTALETAKSPKIVALFQQEAERAGLPSNLKTDQQEAERAGLPSNLKTGQRSEGLGSPEFPGSPKFNDEREVSVSVSAHALVSNEQVARAGKGEDDKSLGDEPFSLSLTGSESYEICEIVKLPYSIELVGNVGQGDETAALDENVTLDGTGHVQDVEWDEWLNNI</sequence>
<feature type="domain" description="Nephrocystin 3-like N-terminal" evidence="6">
    <location>
        <begin position="285"/>
        <end position="438"/>
    </location>
</feature>
<gene>
    <name evidence="7" type="ORF">PGQ11_001905</name>
</gene>
<feature type="domain" description="DUF7708" evidence="5">
    <location>
        <begin position="58"/>
        <end position="183"/>
    </location>
</feature>
<evidence type="ECO:0000259" key="6">
    <source>
        <dbReference type="Pfam" id="PF24883"/>
    </source>
</evidence>
<comment type="caution">
    <text evidence="7">The sequence shown here is derived from an EMBL/GenBank/DDBJ whole genome shotgun (WGS) entry which is preliminary data.</text>
</comment>
<reference evidence="7 8" key="1">
    <citation type="journal article" date="2024" name="IMA Fungus">
        <title>Apiospora arundinis, a panoply of carbohydrate-active enzymes and secondary metabolites.</title>
        <authorList>
            <person name="Sorensen T."/>
            <person name="Petersen C."/>
            <person name="Muurmann A.T."/>
            <person name="Christiansen J.V."/>
            <person name="Brundto M.L."/>
            <person name="Overgaard C.K."/>
            <person name="Boysen A.T."/>
            <person name="Wollenberg R.D."/>
            <person name="Larsen T.O."/>
            <person name="Sorensen J.L."/>
            <person name="Nielsen K.L."/>
            <person name="Sondergaard T.E."/>
        </authorList>
    </citation>
    <scope>NUCLEOTIDE SEQUENCE [LARGE SCALE GENOMIC DNA]</scope>
    <source>
        <strain evidence="7 8">AAU 773</strain>
    </source>
</reference>
<dbReference type="InterPro" id="IPR054471">
    <property type="entry name" value="GPIID_WHD"/>
</dbReference>
<feature type="domain" description="GPI inositol-deacylase winged helix" evidence="4">
    <location>
        <begin position="574"/>
        <end position="662"/>
    </location>
</feature>
<dbReference type="Pfam" id="PF24883">
    <property type="entry name" value="NPHP3_N"/>
    <property type="match status" value="1"/>
</dbReference>
<dbReference type="PANTHER" id="PTHR10039:SF14">
    <property type="entry name" value="NACHT DOMAIN-CONTAINING PROTEIN"/>
    <property type="match status" value="1"/>
</dbReference>
<dbReference type="PROSITE" id="PS50088">
    <property type="entry name" value="ANK_REPEAT"/>
    <property type="match status" value="1"/>
</dbReference>
<dbReference type="Gene3D" id="3.40.50.300">
    <property type="entry name" value="P-loop containing nucleotide triphosphate hydrolases"/>
    <property type="match status" value="1"/>
</dbReference>
<evidence type="ECO:0000256" key="2">
    <source>
        <dbReference type="PROSITE-ProRule" id="PRU00023"/>
    </source>
</evidence>
<evidence type="ECO:0000259" key="4">
    <source>
        <dbReference type="Pfam" id="PF22939"/>
    </source>
</evidence>
<keyword evidence="8" id="KW-1185">Reference proteome</keyword>
<dbReference type="Pfam" id="PF00023">
    <property type="entry name" value="Ank"/>
    <property type="match status" value="1"/>
</dbReference>
<evidence type="ECO:0000256" key="3">
    <source>
        <dbReference type="SAM" id="MobiDB-lite"/>
    </source>
</evidence>
<dbReference type="SUPFAM" id="SSF48403">
    <property type="entry name" value="Ankyrin repeat"/>
    <property type="match status" value="1"/>
</dbReference>
<name>A0ABR2JGW7_9PEZI</name>
<dbReference type="Gene3D" id="1.25.40.20">
    <property type="entry name" value="Ankyrin repeat-containing domain"/>
    <property type="match status" value="1"/>
</dbReference>
<feature type="repeat" description="ANK" evidence="2">
    <location>
        <begin position="1170"/>
        <end position="1195"/>
    </location>
</feature>
<dbReference type="InterPro" id="IPR036770">
    <property type="entry name" value="Ankyrin_rpt-contain_sf"/>
</dbReference>
<dbReference type="PANTHER" id="PTHR10039">
    <property type="entry name" value="AMELOGENIN"/>
    <property type="match status" value="1"/>
</dbReference>
<dbReference type="SUPFAM" id="SSF52540">
    <property type="entry name" value="P-loop containing nucleoside triphosphate hydrolases"/>
    <property type="match status" value="1"/>
</dbReference>
<dbReference type="Proteomes" id="UP001390339">
    <property type="component" value="Unassembled WGS sequence"/>
</dbReference>
<dbReference type="InterPro" id="IPR056884">
    <property type="entry name" value="NPHP3-like_N"/>
</dbReference>